<keyword evidence="3" id="KW-1185">Reference proteome</keyword>
<dbReference type="EMBL" id="CAJNNV010002111">
    <property type="protein sequence ID" value="CAE8586518.1"/>
    <property type="molecule type" value="Genomic_DNA"/>
</dbReference>
<protein>
    <submittedName>
        <fullName evidence="2">Uncharacterized protein</fullName>
    </submittedName>
</protein>
<feature type="region of interest" description="Disordered" evidence="1">
    <location>
        <begin position="1"/>
        <end position="20"/>
    </location>
</feature>
<dbReference type="AlphaFoldDB" id="A0A813DFV2"/>
<accession>A0A813DFV2</accession>
<evidence type="ECO:0000256" key="1">
    <source>
        <dbReference type="SAM" id="MobiDB-lite"/>
    </source>
</evidence>
<organism evidence="2 3">
    <name type="scientific">Polarella glacialis</name>
    <name type="common">Dinoflagellate</name>
    <dbReference type="NCBI Taxonomy" id="89957"/>
    <lineage>
        <taxon>Eukaryota</taxon>
        <taxon>Sar</taxon>
        <taxon>Alveolata</taxon>
        <taxon>Dinophyceae</taxon>
        <taxon>Suessiales</taxon>
        <taxon>Suessiaceae</taxon>
        <taxon>Polarella</taxon>
    </lineage>
</organism>
<reference evidence="2" key="1">
    <citation type="submission" date="2021-02" db="EMBL/GenBank/DDBJ databases">
        <authorList>
            <person name="Dougan E. K."/>
            <person name="Rhodes N."/>
            <person name="Thang M."/>
            <person name="Chan C."/>
        </authorList>
    </citation>
    <scope>NUCLEOTIDE SEQUENCE</scope>
</reference>
<dbReference type="Proteomes" id="UP000654075">
    <property type="component" value="Unassembled WGS sequence"/>
</dbReference>
<sequence>MGAGKSTHTTLSEVTDRAEGRMGRLSVEGRYHRFPMRLEDSSFGCEQISACPFPSFFVFFFSSFNAREILARSCCAPCQDRAPPITESAAVVVVAVVVGVSS</sequence>
<proteinExistence type="predicted"/>
<gene>
    <name evidence="2" type="ORF">PGLA1383_LOCUS5378</name>
</gene>
<name>A0A813DFV2_POLGL</name>
<evidence type="ECO:0000313" key="2">
    <source>
        <dbReference type="EMBL" id="CAE8586518.1"/>
    </source>
</evidence>
<comment type="caution">
    <text evidence="2">The sequence shown here is derived from an EMBL/GenBank/DDBJ whole genome shotgun (WGS) entry which is preliminary data.</text>
</comment>
<evidence type="ECO:0000313" key="3">
    <source>
        <dbReference type="Proteomes" id="UP000654075"/>
    </source>
</evidence>
<feature type="compositionally biased region" description="Polar residues" evidence="1">
    <location>
        <begin position="1"/>
        <end position="13"/>
    </location>
</feature>